<protein>
    <submittedName>
        <fullName evidence="2">Uncharacterized protein</fullName>
    </submittedName>
</protein>
<evidence type="ECO:0000313" key="3">
    <source>
        <dbReference type="Proteomes" id="UP000790347"/>
    </source>
</evidence>
<keyword evidence="3" id="KW-1185">Reference proteome</keyword>
<organism evidence="2 3">
    <name type="scientific">Dermatophagoides farinae</name>
    <name type="common">American house dust mite</name>
    <dbReference type="NCBI Taxonomy" id="6954"/>
    <lineage>
        <taxon>Eukaryota</taxon>
        <taxon>Metazoa</taxon>
        <taxon>Ecdysozoa</taxon>
        <taxon>Arthropoda</taxon>
        <taxon>Chelicerata</taxon>
        <taxon>Arachnida</taxon>
        <taxon>Acari</taxon>
        <taxon>Acariformes</taxon>
        <taxon>Sarcoptiformes</taxon>
        <taxon>Astigmata</taxon>
        <taxon>Psoroptidia</taxon>
        <taxon>Analgoidea</taxon>
        <taxon>Pyroglyphidae</taxon>
        <taxon>Dermatophagoidinae</taxon>
        <taxon>Dermatophagoides</taxon>
    </lineage>
</organism>
<gene>
    <name evidence="2" type="ORF">DERF_004250</name>
</gene>
<accession>A0A922I2T9</accession>
<evidence type="ECO:0000313" key="2">
    <source>
        <dbReference type="EMBL" id="KAH9520547.1"/>
    </source>
</evidence>
<dbReference type="EMBL" id="ASGP02000002">
    <property type="protein sequence ID" value="KAH9520547.1"/>
    <property type="molecule type" value="Genomic_DNA"/>
</dbReference>
<name>A0A922I2T9_DERFA</name>
<proteinExistence type="predicted"/>
<reference evidence="2" key="2">
    <citation type="journal article" date="2022" name="Res Sq">
        <title>Comparative Genomics Reveals Insights into the Divergent Evolution of Astigmatic Mites and Household Pest Adaptations.</title>
        <authorList>
            <person name="Xiong Q."/>
            <person name="Wan A.T.-Y."/>
            <person name="Liu X.-Y."/>
            <person name="Fung C.S.-H."/>
            <person name="Xiao X."/>
            <person name="Malainual N."/>
            <person name="Hou J."/>
            <person name="Wang L."/>
            <person name="Wang M."/>
            <person name="Yang K."/>
            <person name="Cui Y."/>
            <person name="Leung E."/>
            <person name="Nong W."/>
            <person name="Shin S.-K."/>
            <person name="Au S."/>
            <person name="Jeong K.Y."/>
            <person name="Chew F.T."/>
            <person name="Hui J."/>
            <person name="Leung T.F."/>
            <person name="Tungtrongchitr A."/>
            <person name="Zhong N."/>
            <person name="Liu Z."/>
            <person name="Tsui S."/>
        </authorList>
    </citation>
    <scope>NUCLEOTIDE SEQUENCE</scope>
    <source>
        <strain evidence="2">Derf</strain>
        <tissue evidence="2">Whole organism</tissue>
    </source>
</reference>
<comment type="caution">
    <text evidence="2">The sequence shown here is derived from an EMBL/GenBank/DDBJ whole genome shotgun (WGS) entry which is preliminary data.</text>
</comment>
<dbReference type="AlphaFoldDB" id="A0A922I2T9"/>
<dbReference type="Proteomes" id="UP000790347">
    <property type="component" value="Unassembled WGS sequence"/>
</dbReference>
<feature type="region of interest" description="Disordered" evidence="1">
    <location>
        <begin position="31"/>
        <end position="50"/>
    </location>
</feature>
<evidence type="ECO:0000256" key="1">
    <source>
        <dbReference type="SAM" id="MobiDB-lite"/>
    </source>
</evidence>
<sequence>MKKKSTLLAQINSIYTLTMLRIKKPEMIKRDVESSKISNQRYGRQEKMKNDPVNMINQSMIVYRNMIDKFLSDIRHGGGATTFTSGRC</sequence>
<reference evidence="2" key="1">
    <citation type="submission" date="2013-05" db="EMBL/GenBank/DDBJ databases">
        <authorList>
            <person name="Yim A.K.Y."/>
            <person name="Chan T.F."/>
            <person name="Ji K.M."/>
            <person name="Liu X.Y."/>
            <person name="Zhou J.W."/>
            <person name="Li R.Q."/>
            <person name="Yang K.Y."/>
            <person name="Li J."/>
            <person name="Li M."/>
            <person name="Law P.T.W."/>
            <person name="Wu Y.L."/>
            <person name="Cai Z.L."/>
            <person name="Qin H."/>
            <person name="Bao Y."/>
            <person name="Leung R.K.K."/>
            <person name="Ng P.K.S."/>
            <person name="Zou J."/>
            <person name="Zhong X.J."/>
            <person name="Ran P.X."/>
            <person name="Zhong N.S."/>
            <person name="Liu Z.G."/>
            <person name="Tsui S.K.W."/>
        </authorList>
    </citation>
    <scope>NUCLEOTIDE SEQUENCE</scope>
    <source>
        <strain evidence="2">Derf</strain>
        <tissue evidence="2">Whole organism</tissue>
    </source>
</reference>